<organism evidence="1 2">
    <name type="scientific">Dactylonectria macrodidyma</name>
    <dbReference type="NCBI Taxonomy" id="307937"/>
    <lineage>
        <taxon>Eukaryota</taxon>
        <taxon>Fungi</taxon>
        <taxon>Dikarya</taxon>
        <taxon>Ascomycota</taxon>
        <taxon>Pezizomycotina</taxon>
        <taxon>Sordariomycetes</taxon>
        <taxon>Hypocreomycetidae</taxon>
        <taxon>Hypocreales</taxon>
        <taxon>Nectriaceae</taxon>
        <taxon>Dactylonectria</taxon>
    </lineage>
</organism>
<reference evidence="1" key="1">
    <citation type="journal article" date="2021" name="Nat. Commun.">
        <title>Genetic determinants of endophytism in the Arabidopsis root mycobiome.</title>
        <authorList>
            <person name="Mesny F."/>
            <person name="Miyauchi S."/>
            <person name="Thiergart T."/>
            <person name="Pickel B."/>
            <person name="Atanasova L."/>
            <person name="Karlsson M."/>
            <person name="Huettel B."/>
            <person name="Barry K.W."/>
            <person name="Haridas S."/>
            <person name="Chen C."/>
            <person name="Bauer D."/>
            <person name="Andreopoulos W."/>
            <person name="Pangilinan J."/>
            <person name="LaButti K."/>
            <person name="Riley R."/>
            <person name="Lipzen A."/>
            <person name="Clum A."/>
            <person name="Drula E."/>
            <person name="Henrissat B."/>
            <person name="Kohler A."/>
            <person name="Grigoriev I.V."/>
            <person name="Martin F.M."/>
            <person name="Hacquard S."/>
        </authorList>
    </citation>
    <scope>NUCLEOTIDE SEQUENCE</scope>
    <source>
        <strain evidence="1">MPI-CAGE-AT-0147</strain>
    </source>
</reference>
<dbReference type="EMBL" id="JAGMUV010000008">
    <property type="protein sequence ID" value="KAH7146514.1"/>
    <property type="molecule type" value="Genomic_DNA"/>
</dbReference>
<accession>A0A9P9EWD1</accession>
<gene>
    <name evidence="1" type="ORF">EDB81DRAFT_795400</name>
</gene>
<protein>
    <submittedName>
        <fullName evidence="1">Uncharacterized protein</fullName>
    </submittedName>
</protein>
<name>A0A9P9EWD1_9HYPO</name>
<proteinExistence type="predicted"/>
<evidence type="ECO:0000313" key="1">
    <source>
        <dbReference type="EMBL" id="KAH7146514.1"/>
    </source>
</evidence>
<dbReference type="AlphaFoldDB" id="A0A9P9EWD1"/>
<evidence type="ECO:0000313" key="2">
    <source>
        <dbReference type="Proteomes" id="UP000738349"/>
    </source>
</evidence>
<dbReference type="Proteomes" id="UP000738349">
    <property type="component" value="Unassembled WGS sequence"/>
</dbReference>
<comment type="caution">
    <text evidence="1">The sequence shown here is derived from an EMBL/GenBank/DDBJ whole genome shotgun (WGS) entry which is preliminary data.</text>
</comment>
<keyword evidence="2" id="KW-1185">Reference proteome</keyword>
<dbReference type="OrthoDB" id="5201563at2759"/>
<sequence length="128" mass="14517">MSATSTTTRPHLDVGNRNHTLQETLQDYQIHLTGSSIEAELGALPESTPTHNNPAHWPTQYRRIPAYRPINRNLDLSERPNGANRAELLFVTVMLNGVRLQSGLVRAWECTGGHWYPQLTRYKIGGEW</sequence>